<organism evidence="2 3">
    <name type="scientific">Strigamia maritima</name>
    <name type="common">European centipede</name>
    <name type="synonym">Geophilus maritimus</name>
    <dbReference type="NCBI Taxonomy" id="126957"/>
    <lineage>
        <taxon>Eukaryota</taxon>
        <taxon>Metazoa</taxon>
        <taxon>Ecdysozoa</taxon>
        <taxon>Arthropoda</taxon>
        <taxon>Myriapoda</taxon>
        <taxon>Chilopoda</taxon>
        <taxon>Pleurostigmophora</taxon>
        <taxon>Geophilomorpha</taxon>
        <taxon>Linotaeniidae</taxon>
        <taxon>Strigamia</taxon>
    </lineage>
</organism>
<dbReference type="GO" id="GO:0005739">
    <property type="term" value="C:mitochondrion"/>
    <property type="evidence" value="ECO:0007669"/>
    <property type="project" value="TreeGrafter"/>
</dbReference>
<keyword evidence="1" id="KW-0560">Oxidoreductase</keyword>
<dbReference type="AlphaFoldDB" id="T1IZ85"/>
<dbReference type="PANTHER" id="PTHR43658">
    <property type="entry name" value="SHORT-CHAIN DEHYDROGENASE/REDUCTASE"/>
    <property type="match status" value="1"/>
</dbReference>
<dbReference type="Gene3D" id="3.40.50.720">
    <property type="entry name" value="NAD(P)-binding Rossmann-like Domain"/>
    <property type="match status" value="1"/>
</dbReference>
<name>T1IZ85_STRMM</name>
<accession>T1IZ85</accession>
<dbReference type="GO" id="GO:0006635">
    <property type="term" value="P:fatty acid beta-oxidation"/>
    <property type="evidence" value="ECO:0007669"/>
    <property type="project" value="TreeGrafter"/>
</dbReference>
<dbReference type="InterPro" id="IPR002347">
    <property type="entry name" value="SDR_fam"/>
</dbReference>
<reference evidence="2" key="2">
    <citation type="submission" date="2015-02" db="UniProtKB">
        <authorList>
            <consortium name="EnsemblMetazoa"/>
        </authorList>
    </citation>
    <scope>IDENTIFICATION</scope>
</reference>
<evidence type="ECO:0000256" key="1">
    <source>
        <dbReference type="ARBA" id="ARBA00023002"/>
    </source>
</evidence>
<dbReference type="HOGENOM" id="CLU_010194_1_2_1"/>
<dbReference type="STRING" id="126957.T1IZ85"/>
<evidence type="ECO:0000313" key="3">
    <source>
        <dbReference type="Proteomes" id="UP000014500"/>
    </source>
</evidence>
<dbReference type="Proteomes" id="UP000014500">
    <property type="component" value="Unassembled WGS sequence"/>
</dbReference>
<dbReference type="EMBL" id="AFFK01020413">
    <property type="status" value="NOT_ANNOTATED_CDS"/>
    <property type="molecule type" value="Genomic_DNA"/>
</dbReference>
<dbReference type="InterPro" id="IPR036291">
    <property type="entry name" value="NAD(P)-bd_dom_sf"/>
</dbReference>
<dbReference type="GO" id="GO:0008670">
    <property type="term" value="F:2,4-dienoyl-CoA reductase (NADPH) activity"/>
    <property type="evidence" value="ECO:0007669"/>
    <property type="project" value="TreeGrafter"/>
</dbReference>
<dbReference type="EnsemblMetazoa" id="SMAR006557-RA">
    <property type="protein sequence ID" value="SMAR006557-PA"/>
    <property type="gene ID" value="SMAR006557"/>
</dbReference>
<dbReference type="OMA" id="GKAMTKY"/>
<dbReference type="PhylomeDB" id="T1IZ85"/>
<evidence type="ECO:0008006" key="4">
    <source>
        <dbReference type="Google" id="ProtNLM"/>
    </source>
</evidence>
<dbReference type="PANTHER" id="PTHR43658:SF8">
    <property type="entry name" value="17-BETA-HYDROXYSTEROID DEHYDROGENASE 14-RELATED"/>
    <property type="match status" value="1"/>
</dbReference>
<proteinExistence type="predicted"/>
<keyword evidence="3" id="KW-1185">Reference proteome</keyword>
<dbReference type="CDD" id="cd05369">
    <property type="entry name" value="TER_DECR_SDR_a"/>
    <property type="match status" value="1"/>
</dbReference>
<reference evidence="3" key="1">
    <citation type="submission" date="2011-05" db="EMBL/GenBank/DDBJ databases">
        <authorList>
            <person name="Richards S.R."/>
            <person name="Qu J."/>
            <person name="Jiang H."/>
            <person name="Jhangiani S.N."/>
            <person name="Agravi P."/>
            <person name="Goodspeed R."/>
            <person name="Gross S."/>
            <person name="Mandapat C."/>
            <person name="Jackson L."/>
            <person name="Mathew T."/>
            <person name="Pu L."/>
            <person name="Thornton R."/>
            <person name="Saada N."/>
            <person name="Wilczek-Boney K.B."/>
            <person name="Lee S."/>
            <person name="Kovar C."/>
            <person name="Wu Y."/>
            <person name="Scherer S.E."/>
            <person name="Worley K.C."/>
            <person name="Muzny D.M."/>
            <person name="Gibbs R."/>
        </authorList>
    </citation>
    <scope>NUCLEOTIDE SEQUENCE</scope>
    <source>
        <strain evidence="3">Brora</strain>
    </source>
</reference>
<dbReference type="SUPFAM" id="SSF51735">
    <property type="entry name" value="NAD(P)-binding Rossmann-fold domains"/>
    <property type="match status" value="1"/>
</dbReference>
<dbReference type="PRINTS" id="PR00081">
    <property type="entry name" value="GDHRDH"/>
</dbReference>
<protein>
    <recommendedName>
        <fullName evidence="4">2,4-dienoyl-CoA reductase, mitochondrial</fullName>
    </recommendedName>
</protein>
<dbReference type="eggNOG" id="KOG0725">
    <property type="taxonomic scope" value="Eukaryota"/>
</dbReference>
<evidence type="ECO:0000313" key="2">
    <source>
        <dbReference type="EnsemblMetazoa" id="SMAR006557-PA"/>
    </source>
</evidence>
<sequence>MRIGKGLISLSFTSSSVSQKFSTGAMRNSSKYFPFNKSLMLPSNALAGKVAFITGGGTGLGRGMTQTMSALGAKVAICSRKLEVLEKTAREISSKTNNEVIPIVVDVRDPIAVAKAVDVCENKLGIPNIIINNAAGNFVCPTEMLSPNAWKTVVDIVLNGTAYVTLEIGKRLIKAGKGAVFLAITTPYAQTGSGFVVHSASAKAGVEALTKSLAAEWGRYGIRFNCIAPGPIETEGAFSRLAPTSDIVQVLMNRIPAGRLGEIEELANLCSYMVSDYSNWLNGSIINFDGGEVRNLSGAMNPLQKLSKQQWEELVSSIRGTKSKL</sequence>
<dbReference type="Pfam" id="PF13561">
    <property type="entry name" value="adh_short_C2"/>
    <property type="match status" value="1"/>
</dbReference>